<name>A0A1Y4LQZ9_9FIRM</name>
<gene>
    <name evidence="2" type="ORF">B5F15_06265</name>
</gene>
<organism evidence="2 3">
    <name type="scientific">Butyricicoccus pullicaecorum</name>
    <dbReference type="NCBI Taxonomy" id="501571"/>
    <lineage>
        <taxon>Bacteria</taxon>
        <taxon>Bacillati</taxon>
        <taxon>Bacillota</taxon>
        <taxon>Clostridia</taxon>
        <taxon>Eubacteriales</taxon>
        <taxon>Butyricicoccaceae</taxon>
        <taxon>Butyricicoccus</taxon>
    </lineage>
</organism>
<evidence type="ECO:0000313" key="2">
    <source>
        <dbReference type="EMBL" id="OUP59066.1"/>
    </source>
</evidence>
<protein>
    <submittedName>
        <fullName evidence="2">Uncharacterized protein</fullName>
    </submittedName>
</protein>
<proteinExistence type="predicted"/>
<evidence type="ECO:0000256" key="1">
    <source>
        <dbReference type="SAM" id="Coils"/>
    </source>
</evidence>
<dbReference type="EMBL" id="NFKL01000007">
    <property type="protein sequence ID" value="OUP59066.1"/>
    <property type="molecule type" value="Genomic_DNA"/>
</dbReference>
<accession>A0A1Y4LQZ9</accession>
<dbReference type="AlphaFoldDB" id="A0A1Y4LQZ9"/>
<feature type="coiled-coil region" evidence="1">
    <location>
        <begin position="18"/>
        <end position="52"/>
    </location>
</feature>
<sequence length="65" mass="7874">MRKLKEWIIARFLPVWAKEQVYAENRKLARKIEEQQREIERLTAYAAGLEYALRRRIVIKSEVSK</sequence>
<evidence type="ECO:0000313" key="3">
    <source>
        <dbReference type="Proteomes" id="UP000195326"/>
    </source>
</evidence>
<dbReference type="Proteomes" id="UP000195326">
    <property type="component" value="Unassembled WGS sequence"/>
</dbReference>
<comment type="caution">
    <text evidence="2">The sequence shown here is derived from an EMBL/GenBank/DDBJ whole genome shotgun (WGS) entry which is preliminary data.</text>
</comment>
<reference evidence="3" key="1">
    <citation type="submission" date="2017-04" db="EMBL/GenBank/DDBJ databases">
        <title>Function of individual gut microbiota members based on whole genome sequencing of pure cultures obtained from chicken caecum.</title>
        <authorList>
            <person name="Medvecky M."/>
            <person name="Cejkova D."/>
            <person name="Polansky O."/>
            <person name="Karasova D."/>
            <person name="Kubasova T."/>
            <person name="Cizek A."/>
            <person name="Rychlik I."/>
        </authorList>
    </citation>
    <scope>NUCLEOTIDE SEQUENCE [LARGE SCALE GENOMIC DNA]</scope>
    <source>
        <strain evidence="3">An179</strain>
    </source>
</reference>
<dbReference type="RefSeq" id="WP_087414754.1">
    <property type="nucleotide sequence ID" value="NZ_NFKL01000007.1"/>
</dbReference>
<keyword evidence="1" id="KW-0175">Coiled coil</keyword>